<proteinExistence type="predicted"/>
<dbReference type="EMBL" id="PJRP01000017">
    <property type="protein sequence ID" value="PLP97533.1"/>
    <property type="molecule type" value="Genomic_DNA"/>
</dbReference>
<evidence type="ECO:0000256" key="1">
    <source>
        <dbReference type="SAM" id="Phobius"/>
    </source>
</evidence>
<organism evidence="2 3">
    <name type="scientific">Cupriavidus pauculus</name>
    <dbReference type="NCBI Taxonomy" id="82633"/>
    <lineage>
        <taxon>Bacteria</taxon>
        <taxon>Pseudomonadati</taxon>
        <taxon>Pseudomonadota</taxon>
        <taxon>Betaproteobacteria</taxon>
        <taxon>Burkholderiales</taxon>
        <taxon>Burkholderiaceae</taxon>
        <taxon>Cupriavidus</taxon>
    </lineage>
</organism>
<name>A0A2N5C5P6_9BURK</name>
<reference evidence="2 3" key="1">
    <citation type="submission" date="2017-12" db="EMBL/GenBank/DDBJ databases">
        <title>Genome sequence of the active heterotrophic nitrifier-denitrifier, Cupriavidus pauculus UM1.</title>
        <authorList>
            <person name="Putonti C."/>
            <person name="Castignetti D."/>
        </authorList>
    </citation>
    <scope>NUCLEOTIDE SEQUENCE [LARGE SCALE GENOMIC DNA]</scope>
    <source>
        <strain evidence="2 3">UM1</strain>
    </source>
</reference>
<gene>
    <name evidence="2" type="ORF">CYJ10_27290</name>
</gene>
<comment type="caution">
    <text evidence="2">The sequence shown here is derived from an EMBL/GenBank/DDBJ whole genome shotgun (WGS) entry which is preliminary data.</text>
</comment>
<accession>A0A2N5C5P6</accession>
<dbReference type="AlphaFoldDB" id="A0A2N5C5P6"/>
<evidence type="ECO:0000313" key="2">
    <source>
        <dbReference type="EMBL" id="PLP97533.1"/>
    </source>
</evidence>
<keyword evidence="1" id="KW-1133">Transmembrane helix</keyword>
<dbReference type="Proteomes" id="UP000234341">
    <property type="component" value="Unassembled WGS sequence"/>
</dbReference>
<protein>
    <submittedName>
        <fullName evidence="2">Uncharacterized protein</fullName>
    </submittedName>
</protein>
<feature type="transmembrane region" description="Helical" evidence="1">
    <location>
        <begin position="28"/>
        <end position="46"/>
    </location>
</feature>
<keyword evidence="1" id="KW-0812">Transmembrane</keyword>
<sequence>MCGLCLLVITLMIWAVQGQVSQQNGNVPVAVISCGTIIAVFAWLLARLYSLCSIVVSDDGVRQSFVLSNGKLCEHSYLGWDQIHRVSFRGSSYHFLGMDGAKLELNTTLFGDAEATIDAVRERLPGRLLSQLE</sequence>
<keyword evidence="1" id="KW-0472">Membrane</keyword>
<evidence type="ECO:0000313" key="3">
    <source>
        <dbReference type="Proteomes" id="UP000234341"/>
    </source>
</evidence>